<sequence>MKLVRFGPKGQERPGLVDDNGTIRDASSLVADFSPETVSFELIETLRKADLSKLPEVPGDTRIGSPLSRIGHFLAVGLNFADHAAETGAAIPSEPLIFSKAPSCLNGPNDDIIQPRGSVKLDYEVELAVVIGKRCDYVSEADALSHVLGYALCNDVSERDYQKERGGQWLKGKSAPTFGPLGPWIVTADEIPDPQALEMFLNLNDERSQTGNTDTMIFSVAKVISYLSEFMALEPGDVITTGTPPGVGAGKKPPVFLEVGDRLHLGIEKLGEQRSRIVARDQA</sequence>
<dbReference type="GO" id="GO:0016853">
    <property type="term" value="F:isomerase activity"/>
    <property type="evidence" value="ECO:0007669"/>
    <property type="project" value="UniProtKB-KW"/>
</dbReference>
<proteinExistence type="inferred from homology"/>
<name>A0A8J3DNT5_9HYPH</name>
<reference evidence="4" key="2">
    <citation type="submission" date="2020-09" db="EMBL/GenBank/DDBJ databases">
        <authorList>
            <person name="Sun Q."/>
            <person name="Kim S."/>
        </authorList>
    </citation>
    <scope>NUCLEOTIDE SEQUENCE</scope>
    <source>
        <strain evidence="4">KCTC 42249</strain>
    </source>
</reference>
<dbReference type="RefSeq" id="WP_189502417.1">
    <property type="nucleotide sequence ID" value="NZ_BMZQ01000001.1"/>
</dbReference>
<comment type="caution">
    <text evidence="4">The sequence shown here is derived from an EMBL/GenBank/DDBJ whole genome shotgun (WGS) entry which is preliminary data.</text>
</comment>
<dbReference type="SUPFAM" id="SSF56529">
    <property type="entry name" value="FAH"/>
    <property type="match status" value="1"/>
</dbReference>
<protein>
    <submittedName>
        <fullName evidence="4">2-hydroxyhepta-2,4-diene-1,7-dioate isomerase</fullName>
    </submittedName>
</protein>
<dbReference type="Proteomes" id="UP000630142">
    <property type="component" value="Unassembled WGS sequence"/>
</dbReference>
<keyword evidence="4" id="KW-0413">Isomerase</keyword>
<reference evidence="4" key="1">
    <citation type="journal article" date="2014" name="Int. J. Syst. Evol. Microbiol.">
        <title>Complete genome sequence of Corynebacterium casei LMG S-19264T (=DSM 44701T), isolated from a smear-ripened cheese.</title>
        <authorList>
            <consortium name="US DOE Joint Genome Institute (JGI-PGF)"/>
            <person name="Walter F."/>
            <person name="Albersmeier A."/>
            <person name="Kalinowski J."/>
            <person name="Ruckert C."/>
        </authorList>
    </citation>
    <scope>NUCLEOTIDE SEQUENCE</scope>
    <source>
        <strain evidence="4">KCTC 42249</strain>
    </source>
</reference>
<feature type="domain" description="Fumarylacetoacetase-like C-terminal" evidence="3">
    <location>
        <begin position="74"/>
        <end position="278"/>
    </location>
</feature>
<evidence type="ECO:0000256" key="1">
    <source>
        <dbReference type="ARBA" id="ARBA00010211"/>
    </source>
</evidence>
<dbReference type="PANTHER" id="PTHR42796">
    <property type="entry name" value="FUMARYLACETOACETATE HYDROLASE DOMAIN-CONTAINING PROTEIN 2A-RELATED"/>
    <property type="match status" value="1"/>
</dbReference>
<dbReference type="Pfam" id="PF01557">
    <property type="entry name" value="FAA_hydrolase"/>
    <property type="match status" value="1"/>
</dbReference>
<evidence type="ECO:0000313" key="4">
    <source>
        <dbReference type="EMBL" id="GHD10098.1"/>
    </source>
</evidence>
<dbReference type="AlphaFoldDB" id="A0A8J3DNT5"/>
<gene>
    <name evidence="4" type="ORF">GCM10016234_11570</name>
</gene>
<dbReference type="InterPro" id="IPR036663">
    <property type="entry name" value="Fumarylacetoacetase_C_sf"/>
</dbReference>
<organism evidence="4 5">
    <name type="scientific">Tianweitania populi</name>
    <dbReference type="NCBI Taxonomy" id="1607949"/>
    <lineage>
        <taxon>Bacteria</taxon>
        <taxon>Pseudomonadati</taxon>
        <taxon>Pseudomonadota</taxon>
        <taxon>Alphaproteobacteria</taxon>
        <taxon>Hyphomicrobiales</taxon>
        <taxon>Phyllobacteriaceae</taxon>
        <taxon>Tianweitania</taxon>
    </lineage>
</organism>
<dbReference type="InterPro" id="IPR011234">
    <property type="entry name" value="Fumarylacetoacetase-like_C"/>
</dbReference>
<keyword evidence="2" id="KW-0479">Metal-binding</keyword>
<accession>A0A8J3DNT5</accession>
<evidence type="ECO:0000259" key="3">
    <source>
        <dbReference type="Pfam" id="PF01557"/>
    </source>
</evidence>
<keyword evidence="5" id="KW-1185">Reference proteome</keyword>
<evidence type="ECO:0000313" key="5">
    <source>
        <dbReference type="Proteomes" id="UP000630142"/>
    </source>
</evidence>
<evidence type="ECO:0000256" key="2">
    <source>
        <dbReference type="ARBA" id="ARBA00022723"/>
    </source>
</evidence>
<dbReference type="Gene3D" id="3.90.850.10">
    <property type="entry name" value="Fumarylacetoacetase-like, C-terminal domain"/>
    <property type="match status" value="1"/>
</dbReference>
<dbReference type="InterPro" id="IPR051121">
    <property type="entry name" value="FAH"/>
</dbReference>
<dbReference type="GO" id="GO:0046872">
    <property type="term" value="F:metal ion binding"/>
    <property type="evidence" value="ECO:0007669"/>
    <property type="project" value="UniProtKB-KW"/>
</dbReference>
<comment type="similarity">
    <text evidence="1">Belongs to the FAH family.</text>
</comment>
<dbReference type="EMBL" id="BMZQ01000001">
    <property type="protein sequence ID" value="GHD10098.1"/>
    <property type="molecule type" value="Genomic_DNA"/>
</dbReference>
<dbReference type="PANTHER" id="PTHR42796:SF4">
    <property type="entry name" value="FUMARYLACETOACETATE HYDROLASE DOMAIN-CONTAINING PROTEIN 2A"/>
    <property type="match status" value="1"/>
</dbReference>
<dbReference type="FunFam" id="3.90.850.10:FF:000002">
    <property type="entry name" value="2-hydroxyhepta-2,4-diene-1,7-dioate isomerase"/>
    <property type="match status" value="1"/>
</dbReference>
<dbReference type="GO" id="GO:0019752">
    <property type="term" value="P:carboxylic acid metabolic process"/>
    <property type="evidence" value="ECO:0007669"/>
    <property type="project" value="UniProtKB-ARBA"/>
</dbReference>